<evidence type="ECO:0000313" key="1">
    <source>
        <dbReference type="EMBL" id="EDM02626.1"/>
    </source>
</evidence>
<gene>
    <name evidence="1" type="ORF">rCG_61557</name>
</gene>
<dbReference type="EMBL" id="CH473947">
    <property type="protein sequence ID" value="EDM02626.1"/>
    <property type="molecule type" value="Genomic_DNA"/>
</dbReference>
<organism evidence="1 2">
    <name type="scientific">Rattus norvegicus</name>
    <name type="common">Rat</name>
    <dbReference type="NCBI Taxonomy" id="10116"/>
    <lineage>
        <taxon>Eukaryota</taxon>
        <taxon>Metazoa</taxon>
        <taxon>Chordata</taxon>
        <taxon>Craniata</taxon>
        <taxon>Vertebrata</taxon>
        <taxon>Euteleostomi</taxon>
        <taxon>Mammalia</taxon>
        <taxon>Eutheria</taxon>
        <taxon>Euarchontoglires</taxon>
        <taxon>Glires</taxon>
        <taxon>Rodentia</taxon>
        <taxon>Myomorpha</taxon>
        <taxon>Muroidea</taxon>
        <taxon>Muridae</taxon>
        <taxon>Murinae</taxon>
        <taxon>Rattus</taxon>
    </lineage>
</organism>
<feature type="non-terminal residue" evidence="1">
    <location>
        <position position="12"/>
    </location>
</feature>
<protein>
    <submittedName>
        <fullName evidence="1">RCG61557</fullName>
    </submittedName>
</protein>
<reference evidence="2" key="1">
    <citation type="submission" date="2005-09" db="EMBL/GenBank/DDBJ databases">
        <authorList>
            <person name="Mural R.J."/>
            <person name="Li P.W."/>
            <person name="Adams M.D."/>
            <person name="Amanatides P.G."/>
            <person name="Baden-Tillson H."/>
            <person name="Barnstead M."/>
            <person name="Chin S.H."/>
            <person name="Dew I."/>
            <person name="Evans C.A."/>
            <person name="Ferriera S."/>
            <person name="Flanigan M."/>
            <person name="Fosler C."/>
            <person name="Glodek A."/>
            <person name="Gu Z."/>
            <person name="Holt R.A."/>
            <person name="Jennings D."/>
            <person name="Kraft C.L."/>
            <person name="Lu F."/>
            <person name="Nguyen T."/>
            <person name="Nusskern D.R."/>
            <person name="Pfannkoch C.M."/>
            <person name="Sitter C."/>
            <person name="Sutton G.G."/>
            <person name="Venter J.C."/>
            <person name="Wang Z."/>
            <person name="Woodage T."/>
            <person name="Zheng X.H."/>
            <person name="Zhong F."/>
        </authorList>
    </citation>
    <scope>NUCLEOTIDE SEQUENCE [LARGE SCALE GENOMIC DNA]</scope>
    <source>
        <strain>BN</strain>
        <strain evidence="2">Sprague-Dawley</strain>
    </source>
</reference>
<dbReference type="Proteomes" id="UP000234681">
    <property type="component" value="Chromosome 6"/>
</dbReference>
<sequence length="12" mass="1280">MVAKISSLKCSI</sequence>
<name>A6H9C1_RAT</name>
<proteinExistence type="predicted"/>
<evidence type="ECO:0000313" key="2">
    <source>
        <dbReference type="Proteomes" id="UP000234681"/>
    </source>
</evidence>
<accession>A6H9C1</accession>